<keyword evidence="2" id="KW-1185">Reference proteome</keyword>
<evidence type="ECO:0000313" key="1">
    <source>
        <dbReference type="EMBL" id="NRT18635.1"/>
    </source>
</evidence>
<evidence type="ECO:0000313" key="2">
    <source>
        <dbReference type="Proteomes" id="UP000779507"/>
    </source>
</evidence>
<accession>A0ABX2FQC5</accession>
<organism evidence="1 2">
    <name type="scientific">Hymenobacter caeli</name>
    <dbReference type="NCBI Taxonomy" id="2735894"/>
    <lineage>
        <taxon>Bacteria</taxon>
        <taxon>Pseudomonadati</taxon>
        <taxon>Bacteroidota</taxon>
        <taxon>Cytophagia</taxon>
        <taxon>Cytophagales</taxon>
        <taxon>Hymenobacteraceae</taxon>
        <taxon>Hymenobacter</taxon>
    </lineage>
</organism>
<protein>
    <submittedName>
        <fullName evidence="1">Uncharacterized protein</fullName>
    </submittedName>
</protein>
<name>A0ABX2FQC5_9BACT</name>
<gene>
    <name evidence="1" type="ORF">HNP98_001456</name>
</gene>
<dbReference type="Proteomes" id="UP000779507">
    <property type="component" value="Unassembled WGS sequence"/>
</dbReference>
<reference evidence="1 2" key="1">
    <citation type="submission" date="2020-05" db="EMBL/GenBank/DDBJ databases">
        <title>Genomic Encyclopedia of Type Strains, Phase IV (KMG-V): Genome sequencing to study the core and pangenomes of soil and plant-associated prokaryotes.</title>
        <authorList>
            <person name="Whitman W."/>
        </authorList>
    </citation>
    <scope>NUCLEOTIDE SEQUENCE [LARGE SCALE GENOMIC DNA]</scope>
    <source>
        <strain evidence="1 2">9A</strain>
    </source>
</reference>
<sequence length="46" mass="5363">MNKYSFQIQYLIQIPITQTRVPTLATDDRIYPIKEAIDTTKTFQSA</sequence>
<proteinExistence type="predicted"/>
<comment type="caution">
    <text evidence="1">The sequence shown here is derived from an EMBL/GenBank/DDBJ whole genome shotgun (WGS) entry which is preliminary data.</text>
</comment>
<dbReference type="EMBL" id="JABSNP010000005">
    <property type="protein sequence ID" value="NRT18635.1"/>
    <property type="molecule type" value="Genomic_DNA"/>
</dbReference>